<dbReference type="EMBL" id="QUTC01001890">
    <property type="protein sequence ID" value="RHY75667.1"/>
    <property type="molecule type" value="Genomic_DNA"/>
</dbReference>
<dbReference type="EMBL" id="QUTA01002101">
    <property type="protein sequence ID" value="RHY28638.1"/>
    <property type="molecule type" value="Genomic_DNA"/>
</dbReference>
<accession>A0A397BVK5</accession>
<organism evidence="3 7">
    <name type="scientific">Aphanomyces astaci</name>
    <name type="common">Crayfish plague agent</name>
    <dbReference type="NCBI Taxonomy" id="112090"/>
    <lineage>
        <taxon>Eukaryota</taxon>
        <taxon>Sar</taxon>
        <taxon>Stramenopiles</taxon>
        <taxon>Oomycota</taxon>
        <taxon>Saprolegniomycetes</taxon>
        <taxon>Saprolegniales</taxon>
        <taxon>Verrucalvaceae</taxon>
        <taxon>Aphanomyces</taxon>
    </lineage>
</organism>
<evidence type="ECO:0000256" key="1">
    <source>
        <dbReference type="SAM" id="MobiDB-lite"/>
    </source>
</evidence>
<dbReference type="InterPro" id="IPR056671">
    <property type="entry name" value="DUF7769"/>
</dbReference>
<evidence type="ECO:0000313" key="4">
    <source>
        <dbReference type="EMBL" id="RHY75667.1"/>
    </source>
</evidence>
<evidence type="ECO:0000313" key="7">
    <source>
        <dbReference type="Proteomes" id="UP000266239"/>
    </source>
</evidence>
<evidence type="ECO:0000313" key="8">
    <source>
        <dbReference type="Proteomes" id="UP000286510"/>
    </source>
</evidence>
<dbReference type="Proteomes" id="UP000266239">
    <property type="component" value="Unassembled WGS sequence"/>
</dbReference>
<dbReference type="AlphaFoldDB" id="A0A397BVK5"/>
<proteinExistence type="predicted"/>
<protein>
    <recommendedName>
        <fullName evidence="2">DUF7769 domain-containing protein</fullName>
    </recommendedName>
</protein>
<name>A0A397BVK5_APHAT</name>
<dbReference type="Pfam" id="PF24964">
    <property type="entry name" value="DUF7769"/>
    <property type="match status" value="1"/>
</dbReference>
<sequence>MPKPNLTDDERNDALHQLLALMAPDGTMPRGAFAQVAERFGVARHTIRRIWHRASVDVTNPRQLCQDVSSRQKGRSGRKPKHTSIADVIKDVPMVHRTSFASMAAATNIPKSTLHAYFKRGAFVKSSTPAKRLVPVPKKVARDTMANDANKAAPGTTTESPGVL</sequence>
<evidence type="ECO:0000313" key="5">
    <source>
        <dbReference type="EMBL" id="RHZ10323.1"/>
    </source>
</evidence>
<dbReference type="VEuPathDB" id="FungiDB:H257_16106"/>
<evidence type="ECO:0000313" key="6">
    <source>
        <dbReference type="Proteomes" id="UP000265716"/>
    </source>
</evidence>
<dbReference type="Proteomes" id="UP000286510">
    <property type="component" value="Unassembled WGS sequence"/>
</dbReference>
<dbReference type="PANTHER" id="PTHR33889">
    <property type="entry name" value="OS04G0681850 PROTEIN"/>
    <property type="match status" value="1"/>
</dbReference>
<dbReference type="PANTHER" id="PTHR33889:SF7">
    <property type="entry name" value="OS04G0681850 PROTEIN"/>
    <property type="match status" value="1"/>
</dbReference>
<reference evidence="6 7" key="1">
    <citation type="submission" date="2018-08" db="EMBL/GenBank/DDBJ databases">
        <title>Aphanomyces genome sequencing and annotation.</title>
        <authorList>
            <person name="Minardi D."/>
            <person name="Oidtmann B."/>
            <person name="Van Der Giezen M."/>
            <person name="Studholme D.J."/>
        </authorList>
    </citation>
    <scope>NUCLEOTIDE SEQUENCE [LARGE SCALE GENOMIC DNA]</scope>
    <source>
        <strain evidence="5 8">FDL457</strain>
        <strain evidence="4 6">SA</strain>
        <strain evidence="3 7">Yx</strain>
    </source>
</reference>
<feature type="region of interest" description="Disordered" evidence="1">
    <location>
        <begin position="142"/>
        <end position="164"/>
    </location>
</feature>
<dbReference type="Proteomes" id="UP000265716">
    <property type="component" value="Unassembled WGS sequence"/>
</dbReference>
<evidence type="ECO:0000259" key="2">
    <source>
        <dbReference type="Pfam" id="PF24964"/>
    </source>
</evidence>
<feature type="domain" description="DUF7769" evidence="2">
    <location>
        <begin position="6"/>
        <end position="55"/>
    </location>
</feature>
<comment type="caution">
    <text evidence="3">The sequence shown here is derived from an EMBL/GenBank/DDBJ whole genome shotgun (WGS) entry which is preliminary data.</text>
</comment>
<evidence type="ECO:0000313" key="3">
    <source>
        <dbReference type="EMBL" id="RHY28638.1"/>
    </source>
</evidence>
<gene>
    <name evidence="3" type="ORF">DYB25_013233</name>
    <name evidence="5" type="ORF">DYB26_007685</name>
    <name evidence="4" type="ORF">DYB38_014094</name>
</gene>
<feature type="compositionally biased region" description="Polar residues" evidence="1">
    <location>
        <begin position="155"/>
        <end position="164"/>
    </location>
</feature>
<dbReference type="EMBL" id="QUTF01015162">
    <property type="protein sequence ID" value="RHZ10323.1"/>
    <property type="molecule type" value="Genomic_DNA"/>
</dbReference>